<dbReference type="EMBL" id="AEYP01006131">
    <property type="status" value="NOT_ANNOTATED_CDS"/>
    <property type="molecule type" value="Genomic_DNA"/>
</dbReference>
<name>M3YPC8_MUSPF</name>
<dbReference type="AlphaFoldDB" id="M3YPC8"/>
<dbReference type="InParanoid" id="M3YPC8"/>
<proteinExistence type="predicted"/>
<evidence type="ECO:0000256" key="1">
    <source>
        <dbReference type="SAM" id="MobiDB-lite"/>
    </source>
</evidence>
<evidence type="ECO:0000313" key="2">
    <source>
        <dbReference type="Ensembl" id="ENSMPUP00000013186.1"/>
    </source>
</evidence>
<dbReference type="HOGENOM" id="CLU_1320513_0_0_1"/>
<dbReference type="Ensembl" id="ENSMPUT00000013397.1">
    <property type="protein sequence ID" value="ENSMPUP00000013186.1"/>
    <property type="gene ID" value="ENSMPUG00000013284.1"/>
</dbReference>
<organism evidence="2">
    <name type="scientific">Mustela putorius furo</name>
    <name type="common">European domestic ferret</name>
    <name type="synonym">Mustela furo</name>
    <dbReference type="NCBI Taxonomy" id="9669"/>
    <lineage>
        <taxon>Eukaryota</taxon>
        <taxon>Metazoa</taxon>
        <taxon>Chordata</taxon>
        <taxon>Craniata</taxon>
        <taxon>Vertebrata</taxon>
        <taxon>Euteleostomi</taxon>
        <taxon>Mammalia</taxon>
        <taxon>Eutheria</taxon>
        <taxon>Laurasiatheria</taxon>
        <taxon>Carnivora</taxon>
        <taxon>Caniformia</taxon>
        <taxon>Musteloidea</taxon>
        <taxon>Mustelidae</taxon>
        <taxon>Mustelinae</taxon>
        <taxon>Mustela</taxon>
    </lineage>
</organism>
<feature type="region of interest" description="Disordered" evidence="1">
    <location>
        <begin position="73"/>
        <end position="111"/>
    </location>
</feature>
<protein>
    <submittedName>
        <fullName evidence="2">Uncharacterized protein</fullName>
    </submittedName>
</protein>
<sequence length="208" mass="22120">MQLTMRGCHLPGLGHRVWVDGRAHPKRLILFLLAARRGFLSQDLPLGASKGDAGPGPAAGGAATATLQTAAVGRAPDLQPPPRPTFRAGGPRAPRAPHLPAGARWSPAASARGRALSPRRLDWWLCWRGHRPRAHRTRPADAAAPPFWPGAPLESRLEGGDALYPSSLGPVLMSLPEIPSLRLAVFVCDLPSPADGSFRRRALSPVPD</sequence>
<accession>M3YPC8</accession>
<reference evidence="2" key="1">
    <citation type="submission" date="2024-06" db="UniProtKB">
        <authorList>
            <consortium name="Ensembl"/>
        </authorList>
    </citation>
    <scope>IDENTIFICATION</scope>
</reference>